<dbReference type="PANTHER" id="PTHR43180:SF30">
    <property type="entry name" value="MOMILACTONE A SYNTHASE"/>
    <property type="match status" value="1"/>
</dbReference>
<dbReference type="Pfam" id="PF13561">
    <property type="entry name" value="adh_short_C2"/>
    <property type="match status" value="1"/>
</dbReference>
<evidence type="ECO:0000256" key="2">
    <source>
        <dbReference type="ARBA" id="ARBA00023002"/>
    </source>
</evidence>
<dbReference type="InterPro" id="IPR020904">
    <property type="entry name" value="Sc_DH/Rdtase_CS"/>
</dbReference>
<reference evidence="3" key="2">
    <citation type="submission" date="2021-03" db="UniProtKB">
        <authorList>
            <consortium name="EnsemblPlants"/>
        </authorList>
    </citation>
    <scope>IDENTIFICATION</scope>
</reference>
<dbReference type="PRINTS" id="PR00081">
    <property type="entry name" value="GDHRDH"/>
</dbReference>
<protein>
    <recommendedName>
        <fullName evidence="5">Glucose/ribitol dehydrogenase</fullName>
    </recommendedName>
</protein>
<sequence length="463" mass="50098">MARPGREHWQGVKRIFRYLRGTTDIGLVYGNGRECLVTGYSDSDYAADVDTRRSVTGYVFTLGGSVVSWKSTLQSSVTLSTTEAEYMALTSAAKESIWLKGLVGELGIAQDFATVYCDSLSAICLAKDQVHHDRTKHIDVRYHFLRTDKRIKPILEAKSVVVLLGKNYRPVRMPAEVKSKLRQLMMHQEAGATLIDHAMSTAPSPLNGLEGKVALITGGAAGIGEYAAKVFSKHGAKVVIADIQDDFGQSVCKEIGTSLASYVHCDVTNESHVQNVVDSTMSQYGKLDIMFNNAGIAGMSKPNILDITESEFKEILGVNLIGPFLCTKHAARVMIPAKRGTIINHASISSTIGGAASHAYVSSKHGVLGLTKNTAVELGNHGIRVNCLSPYVVSTPMTRSFFKLDDEGIAKVYSNLKGAKCTLEDVAEAALFLASDDSKFISGHNLVVDGGFTIMNRGFCMFE</sequence>
<dbReference type="Gramene" id="AUR62023876-RA">
    <property type="protein sequence ID" value="AUR62023876-RA:cds"/>
    <property type="gene ID" value="AUR62023876"/>
</dbReference>
<dbReference type="PANTHER" id="PTHR43180">
    <property type="entry name" value="3-OXOACYL-(ACYL-CARRIER-PROTEIN) REDUCTASE (AFU_ORTHOLOGUE AFUA_6G11210)"/>
    <property type="match status" value="1"/>
</dbReference>
<dbReference type="OMA" id="AYTDNDY"/>
<dbReference type="InterPro" id="IPR002347">
    <property type="entry name" value="SDR_fam"/>
</dbReference>
<proteinExistence type="inferred from homology"/>
<dbReference type="CDD" id="cd05326">
    <property type="entry name" value="secoisolariciresinol-DH_like_SDR_c"/>
    <property type="match status" value="1"/>
</dbReference>
<keyword evidence="2" id="KW-0560">Oxidoreductase</keyword>
<dbReference type="Proteomes" id="UP000596660">
    <property type="component" value="Unplaced"/>
</dbReference>
<dbReference type="EnsemblPlants" id="AUR62023876-RA">
    <property type="protein sequence ID" value="AUR62023876-RA:cds"/>
    <property type="gene ID" value="AUR62023876"/>
</dbReference>
<comment type="similarity">
    <text evidence="1">Belongs to the short-chain dehydrogenases/reductases (SDR) family.</text>
</comment>
<evidence type="ECO:0000313" key="4">
    <source>
        <dbReference type="Proteomes" id="UP000596660"/>
    </source>
</evidence>
<reference evidence="3" key="1">
    <citation type="journal article" date="2017" name="Nature">
        <title>The genome of Chenopodium quinoa.</title>
        <authorList>
            <person name="Jarvis D.E."/>
            <person name="Ho Y.S."/>
            <person name="Lightfoot D.J."/>
            <person name="Schmoeckel S.M."/>
            <person name="Li B."/>
            <person name="Borm T.J.A."/>
            <person name="Ohyanagi H."/>
            <person name="Mineta K."/>
            <person name="Michell C.T."/>
            <person name="Saber N."/>
            <person name="Kharbatia N.M."/>
            <person name="Rupper R.R."/>
            <person name="Sharp A.R."/>
            <person name="Dally N."/>
            <person name="Boughton B.A."/>
            <person name="Woo Y.H."/>
            <person name="Gao G."/>
            <person name="Schijlen E.G.W.M."/>
            <person name="Guo X."/>
            <person name="Momin A.A."/>
            <person name="Negrao S."/>
            <person name="Al-Babili S."/>
            <person name="Gehring C."/>
            <person name="Roessner U."/>
            <person name="Jung C."/>
            <person name="Murphy K."/>
            <person name="Arold S.T."/>
            <person name="Gojobori T."/>
            <person name="van der Linden C.G."/>
            <person name="van Loo E.N."/>
            <person name="Jellen E.N."/>
            <person name="Maughan P.J."/>
            <person name="Tester M."/>
        </authorList>
    </citation>
    <scope>NUCLEOTIDE SEQUENCE [LARGE SCALE GENOMIC DNA]</scope>
    <source>
        <strain evidence="3">cv. PI 614886</strain>
    </source>
</reference>
<evidence type="ECO:0000256" key="1">
    <source>
        <dbReference type="ARBA" id="ARBA00006484"/>
    </source>
</evidence>
<name>A0A803M603_CHEQI</name>
<dbReference type="AlphaFoldDB" id="A0A803M603"/>
<evidence type="ECO:0000313" key="3">
    <source>
        <dbReference type="EnsemblPlants" id="AUR62023876-RA:cds"/>
    </source>
</evidence>
<dbReference type="CDD" id="cd09272">
    <property type="entry name" value="RNase_HI_RT_Ty1"/>
    <property type="match status" value="1"/>
</dbReference>
<accession>A0A803M603</accession>
<dbReference type="FunFam" id="3.40.50.720:FF:000084">
    <property type="entry name" value="Short-chain dehydrogenase reductase"/>
    <property type="match status" value="1"/>
</dbReference>
<dbReference type="PROSITE" id="PS00061">
    <property type="entry name" value="ADH_SHORT"/>
    <property type="match status" value="1"/>
</dbReference>
<evidence type="ECO:0008006" key="5">
    <source>
        <dbReference type="Google" id="ProtNLM"/>
    </source>
</evidence>
<dbReference type="Gene3D" id="3.40.50.720">
    <property type="entry name" value="NAD(P)-binding Rossmann-like Domain"/>
    <property type="match status" value="1"/>
</dbReference>
<dbReference type="GO" id="GO:0016616">
    <property type="term" value="F:oxidoreductase activity, acting on the CH-OH group of donors, NAD or NADP as acceptor"/>
    <property type="evidence" value="ECO:0007669"/>
    <property type="project" value="InterPro"/>
</dbReference>
<dbReference type="PRINTS" id="PR00080">
    <property type="entry name" value="SDRFAMILY"/>
</dbReference>
<dbReference type="NCBIfam" id="NF005559">
    <property type="entry name" value="PRK07231.1"/>
    <property type="match status" value="1"/>
</dbReference>
<dbReference type="InterPro" id="IPR036291">
    <property type="entry name" value="NAD(P)-bd_dom_sf"/>
</dbReference>
<keyword evidence="4" id="KW-1185">Reference proteome</keyword>
<organism evidence="3 4">
    <name type="scientific">Chenopodium quinoa</name>
    <name type="common">Quinoa</name>
    <dbReference type="NCBI Taxonomy" id="63459"/>
    <lineage>
        <taxon>Eukaryota</taxon>
        <taxon>Viridiplantae</taxon>
        <taxon>Streptophyta</taxon>
        <taxon>Embryophyta</taxon>
        <taxon>Tracheophyta</taxon>
        <taxon>Spermatophyta</taxon>
        <taxon>Magnoliopsida</taxon>
        <taxon>eudicotyledons</taxon>
        <taxon>Gunneridae</taxon>
        <taxon>Pentapetalae</taxon>
        <taxon>Caryophyllales</taxon>
        <taxon>Chenopodiaceae</taxon>
        <taxon>Chenopodioideae</taxon>
        <taxon>Atripliceae</taxon>
        <taxon>Chenopodium</taxon>
    </lineage>
</organism>
<dbReference type="InterPro" id="IPR045309">
    <property type="entry name" value="ABA2-like"/>
</dbReference>
<dbReference type="SUPFAM" id="SSF51735">
    <property type="entry name" value="NAD(P)-binding Rossmann-fold domains"/>
    <property type="match status" value="1"/>
</dbReference>